<keyword evidence="10 13" id="KW-1015">Disulfide bond</keyword>
<keyword evidence="8" id="KW-0560">Oxidoreductase</keyword>
<evidence type="ECO:0000256" key="7">
    <source>
        <dbReference type="ARBA" id="ARBA00022837"/>
    </source>
</evidence>
<comment type="caution">
    <text evidence="15">The sequence shown here is derived from an EMBL/GenBank/DDBJ whole genome shotgun (WGS) entry which is preliminary data.</text>
</comment>
<keyword evidence="4" id="KW-0575">Peroxidase</keyword>
<dbReference type="EMBL" id="CAUOFW020004026">
    <property type="protein sequence ID" value="CAK9163430.1"/>
    <property type="molecule type" value="Genomic_DNA"/>
</dbReference>
<dbReference type="InterPro" id="IPR000823">
    <property type="entry name" value="Peroxidase_pln"/>
</dbReference>
<feature type="domain" description="Plant heme peroxidase family profile" evidence="14">
    <location>
        <begin position="1"/>
        <end position="129"/>
    </location>
</feature>
<evidence type="ECO:0000259" key="14">
    <source>
        <dbReference type="PROSITE" id="PS50873"/>
    </source>
</evidence>
<feature type="binding site" evidence="12">
    <location>
        <position position="103"/>
    </location>
    <ligand>
        <name>Ca(2+)</name>
        <dbReference type="ChEBI" id="CHEBI:29108"/>
        <label>2</label>
    </ligand>
</feature>
<proteinExistence type="inferred from homology"/>
<evidence type="ECO:0000256" key="1">
    <source>
        <dbReference type="ARBA" id="ARBA00000189"/>
    </source>
</evidence>
<feature type="binding site" evidence="11">
    <location>
        <position position="28"/>
    </location>
    <ligand>
        <name>substrate</name>
    </ligand>
</feature>
<dbReference type="AlphaFoldDB" id="A0ABC8T231"/>
<comment type="cofactor">
    <cofactor evidence="12">
        <name>heme b</name>
        <dbReference type="ChEBI" id="CHEBI:60344"/>
    </cofactor>
    <text evidence="12">Binds 1 heme b (iron(II)-protoporphyrin IX) group per subunit.</text>
</comment>
<name>A0ABC8T231_9AQUA</name>
<keyword evidence="16" id="KW-1185">Reference proteome</keyword>
<evidence type="ECO:0000313" key="15">
    <source>
        <dbReference type="EMBL" id="CAK9163430.1"/>
    </source>
</evidence>
<sequence length="152" mass="16420">LGGPTWDFQLGRRDSTTASLSAANNDLPGPSLDLSALISAFAKKGFTAHEIVTLSGAHTIGQSGCRFFRNRIYNEKNINTKFATLRKSNCPRTSGDNNLTPFDVTSPVLFDNAYFGDLVIKKGLLHSNHNSSTMVPLTLRSSLTTSAKQLSS</sequence>
<evidence type="ECO:0000256" key="4">
    <source>
        <dbReference type="ARBA" id="ARBA00022559"/>
    </source>
</evidence>
<dbReference type="PRINTS" id="PR00458">
    <property type="entry name" value="PEROXIDASE"/>
</dbReference>
<dbReference type="EC" id="1.11.1.7" evidence="3"/>
<keyword evidence="7 12" id="KW-0106">Calcium</keyword>
<evidence type="ECO:0000256" key="3">
    <source>
        <dbReference type="ARBA" id="ARBA00012313"/>
    </source>
</evidence>
<evidence type="ECO:0000256" key="9">
    <source>
        <dbReference type="ARBA" id="ARBA00023004"/>
    </source>
</evidence>
<evidence type="ECO:0000256" key="5">
    <source>
        <dbReference type="ARBA" id="ARBA00022617"/>
    </source>
</evidence>
<dbReference type="InterPro" id="IPR010255">
    <property type="entry name" value="Haem_peroxidase_sf"/>
</dbReference>
<feature type="binding site" evidence="12">
    <location>
        <position position="59"/>
    </location>
    <ligand>
        <name>Ca(2+)</name>
        <dbReference type="ChEBI" id="CHEBI:29108"/>
        <label>2</label>
    </ligand>
</feature>
<dbReference type="Gene3D" id="1.10.420.10">
    <property type="entry name" value="Peroxidase, domain 2"/>
    <property type="match status" value="1"/>
</dbReference>
<evidence type="ECO:0000313" key="16">
    <source>
        <dbReference type="Proteomes" id="UP001642360"/>
    </source>
</evidence>
<comment type="catalytic activity">
    <reaction evidence="1">
        <text>2 a phenolic donor + H2O2 = 2 a phenolic radical donor + 2 H2O</text>
        <dbReference type="Rhea" id="RHEA:56136"/>
        <dbReference type="ChEBI" id="CHEBI:15377"/>
        <dbReference type="ChEBI" id="CHEBI:16240"/>
        <dbReference type="ChEBI" id="CHEBI:139520"/>
        <dbReference type="ChEBI" id="CHEBI:139521"/>
        <dbReference type="EC" id="1.11.1.7"/>
    </reaction>
</comment>
<dbReference type="PRINTS" id="PR00461">
    <property type="entry name" value="PLPEROXIDASE"/>
</dbReference>
<feature type="disulfide bond" evidence="13">
    <location>
        <begin position="65"/>
        <end position="90"/>
    </location>
</feature>
<evidence type="ECO:0000256" key="10">
    <source>
        <dbReference type="ARBA" id="ARBA00023157"/>
    </source>
</evidence>
<dbReference type="Pfam" id="PF00141">
    <property type="entry name" value="peroxidase"/>
    <property type="match status" value="1"/>
</dbReference>
<dbReference type="FunFam" id="1.10.420.10:FF:000001">
    <property type="entry name" value="Peroxidase"/>
    <property type="match status" value="1"/>
</dbReference>
<dbReference type="SUPFAM" id="SSF48113">
    <property type="entry name" value="Heme-dependent peroxidases"/>
    <property type="match status" value="1"/>
</dbReference>
<dbReference type="InterPro" id="IPR019793">
    <property type="entry name" value="Peroxidases_heam-ligand_BS"/>
</dbReference>
<keyword evidence="9 12" id="KW-0408">Iron</keyword>
<dbReference type="PROSITE" id="PS50873">
    <property type="entry name" value="PEROXIDASE_4"/>
    <property type="match status" value="1"/>
</dbReference>
<evidence type="ECO:0000256" key="13">
    <source>
        <dbReference type="PIRSR" id="PIRSR600823-5"/>
    </source>
</evidence>
<feature type="binding site" description="axial binding residue" evidence="12">
    <location>
        <position position="58"/>
    </location>
    <ligand>
        <name>heme b</name>
        <dbReference type="ChEBI" id="CHEBI:60344"/>
    </ligand>
    <ligandPart>
        <name>Fe</name>
        <dbReference type="ChEBI" id="CHEBI:18248"/>
    </ligandPart>
</feature>
<dbReference type="PANTHER" id="PTHR31388:SF257">
    <property type="entry name" value="PEROXIDASE"/>
    <property type="match status" value="1"/>
</dbReference>
<dbReference type="PANTHER" id="PTHR31388">
    <property type="entry name" value="PEROXIDASE 72-RELATED"/>
    <property type="match status" value="1"/>
</dbReference>
<dbReference type="InterPro" id="IPR002016">
    <property type="entry name" value="Haem_peroxidase"/>
</dbReference>
<evidence type="ECO:0000256" key="6">
    <source>
        <dbReference type="ARBA" id="ARBA00022723"/>
    </source>
</evidence>
<dbReference type="GO" id="GO:0046872">
    <property type="term" value="F:metal ion binding"/>
    <property type="evidence" value="ECO:0007669"/>
    <property type="project" value="UniProtKB-KW"/>
</dbReference>
<dbReference type="PROSITE" id="PS00435">
    <property type="entry name" value="PEROXIDASE_1"/>
    <property type="match status" value="1"/>
</dbReference>
<feature type="non-terminal residue" evidence="15">
    <location>
        <position position="1"/>
    </location>
</feature>
<keyword evidence="6 12" id="KW-0479">Metal-binding</keyword>
<accession>A0ABC8T231</accession>
<dbReference type="Gene3D" id="1.10.520.10">
    <property type="match status" value="1"/>
</dbReference>
<evidence type="ECO:0000256" key="11">
    <source>
        <dbReference type="PIRSR" id="PIRSR600823-2"/>
    </source>
</evidence>
<comment type="cofactor">
    <cofactor evidence="12">
        <name>Ca(2+)</name>
        <dbReference type="ChEBI" id="CHEBI:29108"/>
    </cofactor>
    <text evidence="12">Binds 2 calcium ions per subunit.</text>
</comment>
<feature type="binding site" evidence="12">
    <location>
        <position position="111"/>
    </location>
    <ligand>
        <name>Ca(2+)</name>
        <dbReference type="ChEBI" id="CHEBI:29108"/>
        <label>2</label>
    </ligand>
</feature>
<keyword evidence="5" id="KW-0349">Heme</keyword>
<gene>
    <name evidence="15" type="ORF">ILEXP_LOCUS32478</name>
</gene>
<organism evidence="15 16">
    <name type="scientific">Ilex paraguariensis</name>
    <name type="common">yerba mate</name>
    <dbReference type="NCBI Taxonomy" id="185542"/>
    <lineage>
        <taxon>Eukaryota</taxon>
        <taxon>Viridiplantae</taxon>
        <taxon>Streptophyta</taxon>
        <taxon>Embryophyta</taxon>
        <taxon>Tracheophyta</taxon>
        <taxon>Spermatophyta</taxon>
        <taxon>Magnoliopsida</taxon>
        <taxon>eudicotyledons</taxon>
        <taxon>Gunneridae</taxon>
        <taxon>Pentapetalae</taxon>
        <taxon>asterids</taxon>
        <taxon>campanulids</taxon>
        <taxon>Aquifoliales</taxon>
        <taxon>Aquifoliaceae</taxon>
        <taxon>Ilex</taxon>
    </lineage>
</organism>
<dbReference type="GO" id="GO:0140825">
    <property type="term" value="F:lactoperoxidase activity"/>
    <property type="evidence" value="ECO:0007669"/>
    <property type="project" value="UniProtKB-EC"/>
</dbReference>
<evidence type="ECO:0000256" key="12">
    <source>
        <dbReference type="PIRSR" id="PIRSR600823-3"/>
    </source>
</evidence>
<protein>
    <recommendedName>
        <fullName evidence="3">peroxidase</fullName>
        <ecNumber evidence="3">1.11.1.7</ecNumber>
    </recommendedName>
</protein>
<evidence type="ECO:0000256" key="2">
    <source>
        <dbReference type="ARBA" id="ARBA00006873"/>
    </source>
</evidence>
<reference evidence="15 16" key="1">
    <citation type="submission" date="2024-02" db="EMBL/GenBank/DDBJ databases">
        <authorList>
            <person name="Vignale AGUSTIN F."/>
            <person name="Sosa J E."/>
            <person name="Modenutti C."/>
        </authorList>
    </citation>
    <scope>NUCLEOTIDE SEQUENCE [LARGE SCALE GENOMIC DNA]</scope>
</reference>
<dbReference type="Proteomes" id="UP001642360">
    <property type="component" value="Unassembled WGS sequence"/>
</dbReference>
<evidence type="ECO:0000256" key="8">
    <source>
        <dbReference type="ARBA" id="ARBA00023002"/>
    </source>
</evidence>
<comment type="similarity">
    <text evidence="2">Belongs to the peroxidase family. Ascorbate peroxidase subfamily.</text>
</comment>